<proteinExistence type="predicted"/>
<dbReference type="Proteomes" id="UP000188268">
    <property type="component" value="Unassembled WGS sequence"/>
</dbReference>
<keyword evidence="2" id="KW-1185">Reference proteome</keyword>
<feature type="non-terminal residue" evidence="1">
    <location>
        <position position="1"/>
    </location>
</feature>
<gene>
    <name evidence="1" type="ORF">CCACVL1_25025</name>
</gene>
<evidence type="ECO:0000313" key="2">
    <source>
        <dbReference type="Proteomes" id="UP000188268"/>
    </source>
</evidence>
<comment type="caution">
    <text evidence="1">The sequence shown here is derived from an EMBL/GenBank/DDBJ whole genome shotgun (WGS) entry which is preliminary data.</text>
</comment>
<evidence type="ECO:0000313" key="1">
    <source>
        <dbReference type="EMBL" id="OMO59167.1"/>
    </source>
</evidence>
<dbReference type="Gramene" id="OMO59167">
    <property type="protein sequence ID" value="OMO59167"/>
    <property type="gene ID" value="CCACVL1_25025"/>
</dbReference>
<reference evidence="1 2" key="1">
    <citation type="submission" date="2013-09" db="EMBL/GenBank/DDBJ databases">
        <title>Corchorus capsularis genome sequencing.</title>
        <authorList>
            <person name="Alam M."/>
            <person name="Haque M.S."/>
            <person name="Islam M.S."/>
            <person name="Emdad E.M."/>
            <person name="Islam M.M."/>
            <person name="Ahmed B."/>
            <person name="Halim A."/>
            <person name="Hossen Q.M.M."/>
            <person name="Hossain M.Z."/>
            <person name="Ahmed R."/>
            <person name="Khan M.M."/>
            <person name="Islam R."/>
            <person name="Rashid M.M."/>
            <person name="Khan S.A."/>
            <person name="Rahman M.S."/>
            <person name="Alam M."/>
        </authorList>
    </citation>
    <scope>NUCLEOTIDE SEQUENCE [LARGE SCALE GENOMIC DNA]</scope>
    <source>
        <strain evidence="2">cv. CVL-1</strain>
        <tissue evidence="1">Whole seedling</tissue>
    </source>
</reference>
<organism evidence="1 2">
    <name type="scientific">Corchorus capsularis</name>
    <name type="common">Jute</name>
    <dbReference type="NCBI Taxonomy" id="210143"/>
    <lineage>
        <taxon>Eukaryota</taxon>
        <taxon>Viridiplantae</taxon>
        <taxon>Streptophyta</taxon>
        <taxon>Embryophyta</taxon>
        <taxon>Tracheophyta</taxon>
        <taxon>Spermatophyta</taxon>
        <taxon>Magnoliopsida</taxon>
        <taxon>eudicotyledons</taxon>
        <taxon>Gunneridae</taxon>
        <taxon>Pentapetalae</taxon>
        <taxon>rosids</taxon>
        <taxon>malvids</taxon>
        <taxon>Malvales</taxon>
        <taxon>Malvaceae</taxon>
        <taxon>Grewioideae</taxon>
        <taxon>Apeibeae</taxon>
        <taxon>Corchorus</taxon>
    </lineage>
</organism>
<dbReference type="AlphaFoldDB" id="A0A1R3GM99"/>
<accession>A0A1R3GM99</accession>
<dbReference type="EMBL" id="AWWV01014020">
    <property type="protein sequence ID" value="OMO59167.1"/>
    <property type="molecule type" value="Genomic_DNA"/>
</dbReference>
<protein>
    <submittedName>
        <fullName evidence="1">Uncharacterized protein</fullName>
    </submittedName>
</protein>
<sequence length="21" mass="2347">VYVKTKPPPPKCLSEEAFSLI</sequence>
<name>A0A1R3GM99_COCAP</name>